<organism evidence="1 2">
    <name type="scientific">Desulfuromonas thiophila</name>
    <dbReference type="NCBI Taxonomy" id="57664"/>
    <lineage>
        <taxon>Bacteria</taxon>
        <taxon>Pseudomonadati</taxon>
        <taxon>Thermodesulfobacteriota</taxon>
        <taxon>Desulfuromonadia</taxon>
        <taxon>Desulfuromonadales</taxon>
        <taxon>Desulfuromonadaceae</taxon>
        <taxon>Desulfuromonas</taxon>
    </lineage>
</organism>
<dbReference type="AlphaFoldDB" id="A0A1G6Z9N1"/>
<dbReference type="RefSeq" id="WP_143012075.1">
    <property type="nucleotide sequence ID" value="NZ_FNAQ01000002.1"/>
</dbReference>
<name>A0A1G6Z9N1_9BACT</name>
<gene>
    <name evidence="1" type="ORF">SAMN05661003_102326</name>
</gene>
<accession>A0A1G6Z9N1</accession>
<dbReference type="OrthoDB" id="6637972at2"/>
<evidence type="ECO:0000313" key="1">
    <source>
        <dbReference type="EMBL" id="SDD98585.1"/>
    </source>
</evidence>
<dbReference type="EMBL" id="FNAQ01000002">
    <property type="protein sequence ID" value="SDD98585.1"/>
    <property type="molecule type" value="Genomic_DNA"/>
</dbReference>
<reference evidence="2" key="1">
    <citation type="submission" date="2016-10" db="EMBL/GenBank/DDBJ databases">
        <authorList>
            <person name="Varghese N."/>
            <person name="Submissions S."/>
        </authorList>
    </citation>
    <scope>NUCLEOTIDE SEQUENCE [LARGE SCALE GENOMIC DNA]</scope>
    <source>
        <strain evidence="2">DSM 8987</strain>
    </source>
</reference>
<protein>
    <submittedName>
        <fullName evidence="1">Uncharacterized protein</fullName>
    </submittedName>
</protein>
<dbReference type="Proteomes" id="UP000243205">
    <property type="component" value="Unassembled WGS sequence"/>
</dbReference>
<keyword evidence="2" id="KW-1185">Reference proteome</keyword>
<proteinExistence type="predicted"/>
<evidence type="ECO:0000313" key="2">
    <source>
        <dbReference type="Proteomes" id="UP000243205"/>
    </source>
</evidence>
<sequence length="199" mass="23105">MNTGSGFVGIFSNGFNLTAKEINKISRNNSINEKMIGEKKMNTDRNFIDVLDDCFNEMQIDARQKDSLKKAILISHNNSLANSETRERLGILFEYEKNYLSLIKEYKEEIKFIESMQEDLRKERARFFSDTLKEVSLTMVESQIPSEVASCWIRELVNSYTKSLDVSSIIIEEHTFDTIGDIRNKAKMTINYEQKSEEK</sequence>